<dbReference type="WBParaSite" id="EVEC_0000030601-mRNA-1">
    <property type="protein sequence ID" value="EVEC_0000030601-mRNA-1"/>
    <property type="gene ID" value="EVEC_0000030601"/>
</dbReference>
<reference evidence="2 3" key="2">
    <citation type="submission" date="2018-10" db="EMBL/GenBank/DDBJ databases">
        <authorList>
            <consortium name="Pathogen Informatics"/>
        </authorList>
    </citation>
    <scope>NUCLEOTIDE SEQUENCE [LARGE SCALE GENOMIC DNA]</scope>
</reference>
<evidence type="ECO:0000313" key="3">
    <source>
        <dbReference type="Proteomes" id="UP000274131"/>
    </source>
</evidence>
<dbReference type="STRING" id="51028.A0A0N4UT02"/>
<evidence type="ECO:0000313" key="2">
    <source>
        <dbReference type="EMBL" id="VDD85074.1"/>
    </source>
</evidence>
<dbReference type="AlphaFoldDB" id="A0A0N4UT02"/>
<protein>
    <submittedName>
        <fullName evidence="2 4">Uncharacterized protein</fullName>
    </submittedName>
</protein>
<dbReference type="Proteomes" id="UP000274131">
    <property type="component" value="Unassembled WGS sequence"/>
</dbReference>
<organism evidence="4">
    <name type="scientific">Enterobius vermicularis</name>
    <name type="common">Human pinworm</name>
    <dbReference type="NCBI Taxonomy" id="51028"/>
    <lineage>
        <taxon>Eukaryota</taxon>
        <taxon>Metazoa</taxon>
        <taxon>Ecdysozoa</taxon>
        <taxon>Nematoda</taxon>
        <taxon>Chromadorea</taxon>
        <taxon>Rhabditida</taxon>
        <taxon>Spirurina</taxon>
        <taxon>Oxyuridomorpha</taxon>
        <taxon>Oxyuroidea</taxon>
        <taxon>Oxyuridae</taxon>
        <taxon>Enterobius</taxon>
    </lineage>
</organism>
<proteinExistence type="predicted"/>
<evidence type="ECO:0000313" key="4">
    <source>
        <dbReference type="WBParaSite" id="EVEC_0000030601-mRNA-1"/>
    </source>
</evidence>
<accession>A0A0N4UT02</accession>
<sequence>MEQVEIPPTTHVQNHFPSIANSSIERHNSEVSSHADYDLCRQNYQSYNNSHPNPLTSNFFEQVIYASEFQEPLLPLNTKGTTGSTHLRSGVSPTCPRHGRAALLAAAAAARPSLQGSGQGTGPALEEIQV</sequence>
<keyword evidence="3" id="KW-1185">Reference proteome</keyword>
<evidence type="ECO:0000256" key="1">
    <source>
        <dbReference type="SAM" id="MobiDB-lite"/>
    </source>
</evidence>
<feature type="compositionally biased region" description="Polar residues" evidence="1">
    <location>
        <begin position="78"/>
        <end position="87"/>
    </location>
</feature>
<name>A0A0N4UT02_ENTVE</name>
<dbReference type="EMBL" id="UXUI01000149">
    <property type="protein sequence ID" value="VDD85074.1"/>
    <property type="molecule type" value="Genomic_DNA"/>
</dbReference>
<feature type="region of interest" description="Disordered" evidence="1">
    <location>
        <begin position="76"/>
        <end position="95"/>
    </location>
</feature>
<gene>
    <name evidence="2" type="ORF">EVEC_LOCUS217</name>
</gene>
<reference evidence="4" key="1">
    <citation type="submission" date="2017-02" db="UniProtKB">
        <authorList>
            <consortium name="WormBaseParasite"/>
        </authorList>
    </citation>
    <scope>IDENTIFICATION</scope>
</reference>